<comment type="cofactor">
    <cofactor evidence="11">
        <name>FAD</name>
        <dbReference type="ChEBI" id="CHEBI:57692"/>
    </cofactor>
    <text evidence="11">Binds 1 FAD per subunit.</text>
</comment>
<dbReference type="PANTHER" id="PTHR42737:SF2">
    <property type="entry name" value="GLUTATHIONE REDUCTASE"/>
    <property type="match status" value="1"/>
</dbReference>
<evidence type="ECO:0000256" key="14">
    <source>
        <dbReference type="RuleBase" id="RU365040"/>
    </source>
</evidence>
<evidence type="ECO:0000259" key="16">
    <source>
        <dbReference type="Pfam" id="PF07992"/>
    </source>
</evidence>
<dbReference type="InterPro" id="IPR012999">
    <property type="entry name" value="Pyr_OxRdtase_I_AS"/>
</dbReference>
<name>A0A2J7TKJ6_METSI</name>
<dbReference type="InterPro" id="IPR001100">
    <property type="entry name" value="Pyr_nuc-diS_OxRdtase"/>
</dbReference>
<comment type="subunit">
    <text evidence="2">Homodimer.</text>
</comment>
<keyword evidence="11" id="KW-0520">NAD</keyword>
<dbReference type="InterPro" id="IPR036188">
    <property type="entry name" value="FAD/NAD-bd_sf"/>
</dbReference>
<dbReference type="Pfam" id="PF07992">
    <property type="entry name" value="Pyr_redox_2"/>
    <property type="match status" value="1"/>
</dbReference>
<dbReference type="OrthoDB" id="9776382at2"/>
<feature type="domain" description="FAD/NAD(P)-binding" evidence="16">
    <location>
        <begin position="7"/>
        <end position="319"/>
    </location>
</feature>
<dbReference type="InterPro" id="IPR046952">
    <property type="entry name" value="GSHR/TRXR-like"/>
</dbReference>
<feature type="binding site" evidence="11">
    <location>
        <position position="52"/>
    </location>
    <ligand>
        <name>FAD</name>
        <dbReference type="ChEBI" id="CHEBI:57692"/>
    </ligand>
</feature>
<evidence type="ECO:0000256" key="7">
    <source>
        <dbReference type="ARBA" id="ARBA00023157"/>
    </source>
</evidence>
<sequence length="474" mass="50678">MTDFDVDLFVVGAGSGGVRAARVAAGHGARVAIAEEFRVGGTCVIRGCVPKKLMVYASRFRDEFEDAAGFGWTIPEMAFDWPKLVAAKEREISRLSAIYRTNLEKAGVAMIDSRAEIEDPNTIILGDGRRLGAKTILVATGGTPVLEPDIPGRELAITSNEVFDLAVMPQRLLIVGAGYISVEFASIFTRLGSKVAIASRGENVLRGFDDDMRCGVRDALVEEGVEMHFSHLPTRIEKIDGGLRVHLTSGLQLDVNQVMLATGRLPHTRGLGLERAGVTLDSVGAVIVDDFSRSNVNSIYAVGDVTNRLQLTPIAIREGHAFADTVFGGKTTAVDHAHVPTAVFTTPELGAVGLTETQAREACDCVDVYQASFRPLKATLSGRTEKTMMKIVVDGRTDVVLGVHILGEGAAELAQVLAIAIRLGAKKADFDATIAVHPTSAEELVTMRTRTARFERAIAGPEAPDAVDAEFLEG</sequence>
<keyword evidence="8 13" id="KW-0676">Redox-active center</keyword>
<dbReference type="GO" id="GO:0034599">
    <property type="term" value="P:cellular response to oxidative stress"/>
    <property type="evidence" value="ECO:0007669"/>
    <property type="project" value="TreeGrafter"/>
</dbReference>
<dbReference type="NCBIfam" id="TIGR01424">
    <property type="entry name" value="gluta_reduc_2"/>
    <property type="match status" value="1"/>
</dbReference>
<dbReference type="Proteomes" id="UP000236286">
    <property type="component" value="Unassembled WGS sequence"/>
</dbReference>
<dbReference type="InterPro" id="IPR004099">
    <property type="entry name" value="Pyr_nucl-diS_OxRdtase_dimer"/>
</dbReference>
<dbReference type="InterPro" id="IPR016156">
    <property type="entry name" value="FAD/NAD-linked_Rdtase_dimer_sf"/>
</dbReference>
<evidence type="ECO:0000256" key="10">
    <source>
        <dbReference type="PIRSR" id="PIRSR000350-2"/>
    </source>
</evidence>
<dbReference type="PIRSF" id="PIRSF000350">
    <property type="entry name" value="Mercury_reductase_MerA"/>
    <property type="match status" value="1"/>
</dbReference>
<proteinExistence type="inferred from homology"/>
<dbReference type="EC" id="1.8.1.7" evidence="14"/>
<protein>
    <recommendedName>
        <fullName evidence="14">Glutathione reductase</fullName>
        <shortName evidence="14">GRase</shortName>
        <ecNumber evidence="14">1.8.1.7</ecNumber>
    </recommendedName>
</protein>
<keyword evidence="4 11" id="KW-0274">FAD</keyword>
<evidence type="ECO:0000256" key="8">
    <source>
        <dbReference type="ARBA" id="ARBA00023284"/>
    </source>
</evidence>
<keyword evidence="5 14" id="KW-0521">NADP</keyword>
<evidence type="ECO:0000256" key="4">
    <source>
        <dbReference type="ARBA" id="ARBA00022827"/>
    </source>
</evidence>
<dbReference type="Pfam" id="PF02852">
    <property type="entry name" value="Pyr_redox_dim"/>
    <property type="match status" value="1"/>
</dbReference>
<dbReference type="EMBL" id="PDZR01000002">
    <property type="protein sequence ID" value="PNG27296.1"/>
    <property type="molecule type" value="Genomic_DNA"/>
</dbReference>
<evidence type="ECO:0000256" key="6">
    <source>
        <dbReference type="ARBA" id="ARBA00023002"/>
    </source>
</evidence>
<evidence type="ECO:0000256" key="2">
    <source>
        <dbReference type="ARBA" id="ARBA00011738"/>
    </source>
</evidence>
<dbReference type="RefSeq" id="WP_102842493.1">
    <property type="nucleotide sequence ID" value="NZ_PDZR01000002.1"/>
</dbReference>
<feature type="binding site" evidence="11">
    <location>
        <begin position="176"/>
        <end position="183"/>
    </location>
    <ligand>
        <name>NAD(+)</name>
        <dbReference type="ChEBI" id="CHEBI:57540"/>
    </ligand>
</feature>
<keyword evidence="7" id="KW-1015">Disulfide bond</keyword>
<dbReference type="Gene3D" id="3.50.50.60">
    <property type="entry name" value="FAD/NAD(P)-binding domain"/>
    <property type="match status" value="2"/>
</dbReference>
<feature type="active site" description="Proton acceptor" evidence="10">
    <location>
        <position position="437"/>
    </location>
</feature>
<evidence type="ECO:0000313" key="18">
    <source>
        <dbReference type="Proteomes" id="UP000236286"/>
    </source>
</evidence>
<dbReference type="GO" id="GO:0004362">
    <property type="term" value="F:glutathione-disulfide reductase (NADPH) activity"/>
    <property type="evidence" value="ECO:0007669"/>
    <property type="project" value="UniProtKB-EC"/>
</dbReference>
<feature type="binding site" evidence="11">
    <location>
        <position position="263"/>
    </location>
    <ligand>
        <name>NAD(+)</name>
        <dbReference type="ChEBI" id="CHEBI:57540"/>
    </ligand>
</feature>
<comment type="similarity">
    <text evidence="1 13">Belongs to the class-I pyridine nucleotide-disulfide oxidoreductase family.</text>
</comment>
<dbReference type="NCBIfam" id="NF004776">
    <property type="entry name" value="PRK06116.1"/>
    <property type="match status" value="1"/>
</dbReference>
<comment type="function">
    <text evidence="14">Catalyzes the reduction of glutathione disulfide (GSSG) to reduced glutathione (GSH).</text>
</comment>
<dbReference type="GO" id="GO:0006749">
    <property type="term" value="P:glutathione metabolic process"/>
    <property type="evidence" value="ECO:0007669"/>
    <property type="project" value="InterPro"/>
</dbReference>
<dbReference type="InterPro" id="IPR006324">
    <property type="entry name" value="GSHR"/>
</dbReference>
<evidence type="ECO:0000256" key="12">
    <source>
        <dbReference type="PIRSR" id="PIRSR000350-4"/>
    </source>
</evidence>
<dbReference type="PRINTS" id="PR00411">
    <property type="entry name" value="PNDRDTASEI"/>
</dbReference>
<dbReference type="GO" id="GO:0005829">
    <property type="term" value="C:cytosol"/>
    <property type="evidence" value="ECO:0007669"/>
    <property type="project" value="TreeGrafter"/>
</dbReference>
<dbReference type="PANTHER" id="PTHR42737">
    <property type="entry name" value="GLUTATHIONE REDUCTASE"/>
    <property type="match status" value="1"/>
</dbReference>
<evidence type="ECO:0000256" key="3">
    <source>
        <dbReference type="ARBA" id="ARBA00022630"/>
    </source>
</evidence>
<dbReference type="SUPFAM" id="SSF51905">
    <property type="entry name" value="FAD/NAD(P)-binding domain"/>
    <property type="match status" value="1"/>
</dbReference>
<organism evidence="17 18">
    <name type="scientific">Methylocella silvestris</name>
    <dbReference type="NCBI Taxonomy" id="199596"/>
    <lineage>
        <taxon>Bacteria</taxon>
        <taxon>Pseudomonadati</taxon>
        <taxon>Pseudomonadota</taxon>
        <taxon>Alphaproteobacteria</taxon>
        <taxon>Hyphomicrobiales</taxon>
        <taxon>Beijerinckiaceae</taxon>
        <taxon>Methylocella</taxon>
    </lineage>
</organism>
<evidence type="ECO:0000256" key="13">
    <source>
        <dbReference type="RuleBase" id="RU003691"/>
    </source>
</evidence>
<evidence type="ECO:0000256" key="1">
    <source>
        <dbReference type="ARBA" id="ARBA00007532"/>
    </source>
</evidence>
<dbReference type="PRINTS" id="PR00368">
    <property type="entry name" value="FADPNR"/>
</dbReference>
<dbReference type="GO" id="GO:0050660">
    <property type="term" value="F:flavin adenine dinucleotide binding"/>
    <property type="evidence" value="ECO:0007669"/>
    <property type="project" value="InterPro"/>
</dbReference>
<reference evidence="17 18" key="1">
    <citation type="submission" date="2017-10" db="EMBL/GenBank/DDBJ databases">
        <title>Genome announcement of Methylocella silvestris TVC from permafrost.</title>
        <authorList>
            <person name="Wang J."/>
            <person name="Geng K."/>
            <person name="Ul-Haque F."/>
            <person name="Crombie A.T."/>
            <person name="Street L.E."/>
            <person name="Wookey P.A."/>
            <person name="Murrell J.C."/>
            <person name="Pratscher J."/>
        </authorList>
    </citation>
    <scope>NUCLEOTIDE SEQUENCE [LARGE SCALE GENOMIC DNA]</scope>
    <source>
        <strain evidence="17 18">TVC</strain>
    </source>
</reference>
<dbReference type="PROSITE" id="PS00076">
    <property type="entry name" value="PYRIDINE_REDOX_1"/>
    <property type="match status" value="1"/>
</dbReference>
<dbReference type="Gene3D" id="3.30.390.30">
    <property type="match status" value="1"/>
</dbReference>
<feature type="binding site" evidence="11">
    <location>
        <position position="304"/>
    </location>
    <ligand>
        <name>FAD</name>
        <dbReference type="ChEBI" id="CHEBI:57692"/>
    </ligand>
</feature>
<evidence type="ECO:0000256" key="9">
    <source>
        <dbReference type="ARBA" id="ARBA00049142"/>
    </source>
</evidence>
<dbReference type="InterPro" id="IPR023753">
    <property type="entry name" value="FAD/NAD-binding_dom"/>
</dbReference>
<evidence type="ECO:0000256" key="5">
    <source>
        <dbReference type="ARBA" id="ARBA00022857"/>
    </source>
</evidence>
<feature type="domain" description="Pyridine nucleotide-disulphide oxidoreductase dimerisation" evidence="15">
    <location>
        <begin position="339"/>
        <end position="447"/>
    </location>
</feature>
<dbReference type="GO" id="GO:0050661">
    <property type="term" value="F:NADP binding"/>
    <property type="evidence" value="ECO:0007669"/>
    <property type="project" value="InterPro"/>
</dbReference>
<keyword evidence="6 13" id="KW-0560">Oxidoreductase</keyword>
<keyword evidence="3 13" id="KW-0285">Flavoprotein</keyword>
<dbReference type="SUPFAM" id="SSF55424">
    <property type="entry name" value="FAD/NAD-linked reductases, dimerisation (C-terminal) domain"/>
    <property type="match status" value="1"/>
</dbReference>
<accession>A0A2J7TKJ6</accession>
<evidence type="ECO:0000256" key="11">
    <source>
        <dbReference type="PIRSR" id="PIRSR000350-3"/>
    </source>
</evidence>
<evidence type="ECO:0000259" key="15">
    <source>
        <dbReference type="Pfam" id="PF02852"/>
    </source>
</evidence>
<dbReference type="GO" id="GO:0045454">
    <property type="term" value="P:cell redox homeostasis"/>
    <property type="evidence" value="ECO:0007669"/>
    <property type="project" value="InterPro"/>
</dbReference>
<comment type="catalytic activity">
    <reaction evidence="9 14">
        <text>2 glutathione + NADP(+) = glutathione disulfide + NADPH + H(+)</text>
        <dbReference type="Rhea" id="RHEA:11740"/>
        <dbReference type="ChEBI" id="CHEBI:15378"/>
        <dbReference type="ChEBI" id="CHEBI:57783"/>
        <dbReference type="ChEBI" id="CHEBI:57925"/>
        <dbReference type="ChEBI" id="CHEBI:58297"/>
        <dbReference type="ChEBI" id="CHEBI:58349"/>
        <dbReference type="EC" id="1.8.1.7"/>
    </reaction>
</comment>
<dbReference type="AlphaFoldDB" id="A0A2J7TKJ6"/>
<gene>
    <name evidence="17" type="primary">gor</name>
    <name evidence="17" type="ORF">CR492_04265</name>
</gene>
<comment type="caution">
    <text evidence="17">The sequence shown here is derived from an EMBL/GenBank/DDBJ whole genome shotgun (WGS) entry which is preliminary data.</text>
</comment>
<feature type="disulfide bond" description="Redox-active" evidence="12">
    <location>
        <begin position="43"/>
        <end position="48"/>
    </location>
</feature>
<keyword evidence="11" id="KW-0547">Nucleotide-binding</keyword>
<evidence type="ECO:0000313" key="17">
    <source>
        <dbReference type="EMBL" id="PNG27296.1"/>
    </source>
</evidence>